<comment type="pathway">
    <text evidence="2">Bacterial outer membrane biogenesis; LPS O-antigen biosynthesis.</text>
</comment>
<organism evidence="13">
    <name type="scientific">uncultured Desulfobacteraceae bacterium</name>
    <dbReference type="NCBI Taxonomy" id="218296"/>
    <lineage>
        <taxon>Bacteria</taxon>
        <taxon>Pseudomonadati</taxon>
        <taxon>Thermodesulfobacteriota</taxon>
        <taxon>Desulfobacteria</taxon>
        <taxon>Desulfobacterales</taxon>
        <taxon>Desulfobacteraceae</taxon>
        <taxon>environmental samples</taxon>
    </lineage>
</organism>
<dbReference type="GO" id="GO:0000271">
    <property type="term" value="P:polysaccharide biosynthetic process"/>
    <property type="evidence" value="ECO:0007669"/>
    <property type="project" value="TreeGrafter"/>
</dbReference>
<evidence type="ECO:0000256" key="10">
    <source>
        <dbReference type="PIRSR" id="PIRSR000390-1"/>
    </source>
</evidence>
<name>A0A484HNJ1_9BACT</name>
<dbReference type="InterPro" id="IPR000653">
    <property type="entry name" value="DegT/StrS_aminotransferase"/>
</dbReference>
<gene>
    <name evidence="13" type="ORF">EPICR_40074</name>
</gene>
<dbReference type="InterPro" id="IPR015422">
    <property type="entry name" value="PyrdxlP-dep_Trfase_small"/>
</dbReference>
<dbReference type="Gene3D" id="3.40.640.10">
    <property type="entry name" value="Type I PLP-dependent aspartate aminotransferase-like (Major domain)"/>
    <property type="match status" value="1"/>
</dbReference>
<evidence type="ECO:0000256" key="12">
    <source>
        <dbReference type="RuleBase" id="RU004508"/>
    </source>
</evidence>
<evidence type="ECO:0000256" key="3">
    <source>
        <dbReference type="ARBA" id="ARBA00022576"/>
    </source>
</evidence>
<evidence type="ECO:0000256" key="5">
    <source>
        <dbReference type="ARBA" id="ARBA00022898"/>
    </source>
</evidence>
<evidence type="ECO:0000256" key="6">
    <source>
        <dbReference type="ARBA" id="ARBA00037999"/>
    </source>
</evidence>
<evidence type="ECO:0000256" key="2">
    <source>
        <dbReference type="ARBA" id="ARBA00005125"/>
    </source>
</evidence>
<dbReference type="PANTHER" id="PTHR30244:SF30">
    <property type="entry name" value="BLR5990 PROTEIN"/>
    <property type="match status" value="1"/>
</dbReference>
<evidence type="ECO:0000256" key="7">
    <source>
        <dbReference type="ARBA" id="ARBA00051587"/>
    </source>
</evidence>
<evidence type="ECO:0000256" key="9">
    <source>
        <dbReference type="ARBA" id="ARBA00074221"/>
    </source>
</evidence>
<dbReference type="NCBIfam" id="TIGR04181">
    <property type="entry name" value="NHT_00031"/>
    <property type="match status" value="1"/>
</dbReference>
<reference evidence="13" key="1">
    <citation type="submission" date="2019-01" db="EMBL/GenBank/DDBJ databases">
        <authorList>
            <consortium name="Genoscope - CEA"/>
            <person name="William W."/>
        </authorList>
    </citation>
    <scope>NUCLEOTIDE SEQUENCE</scope>
    <source>
        <strain evidence="13">CR-1</strain>
    </source>
</reference>
<evidence type="ECO:0000256" key="11">
    <source>
        <dbReference type="PIRSR" id="PIRSR000390-2"/>
    </source>
</evidence>
<dbReference type="InterPro" id="IPR026385">
    <property type="entry name" value="LegC-like"/>
</dbReference>
<evidence type="ECO:0000256" key="8">
    <source>
        <dbReference type="ARBA" id="ARBA00066317"/>
    </source>
</evidence>
<dbReference type="InterPro" id="IPR015424">
    <property type="entry name" value="PyrdxlP-dep_Trfase"/>
</dbReference>
<dbReference type="AlphaFoldDB" id="A0A484HNJ1"/>
<comment type="cofactor">
    <cofactor evidence="1">
        <name>pyridoxal 5'-phosphate</name>
        <dbReference type="ChEBI" id="CHEBI:597326"/>
    </cofactor>
</comment>
<comment type="similarity">
    <text evidence="6 12">Belongs to the DegT/DnrJ/EryC1 family.</text>
</comment>
<dbReference type="Pfam" id="PF01041">
    <property type="entry name" value="DegT_DnrJ_EryC1"/>
    <property type="match status" value="1"/>
</dbReference>
<keyword evidence="4 13" id="KW-0808">Transferase</keyword>
<feature type="modified residue" description="N6-(pyridoxal phosphate)lysine" evidence="11">
    <location>
        <position position="215"/>
    </location>
</feature>
<keyword evidence="5 11" id="KW-0663">Pyridoxal phosphate</keyword>
<dbReference type="Gene3D" id="3.90.1150.10">
    <property type="entry name" value="Aspartate Aminotransferase, domain 1"/>
    <property type="match status" value="1"/>
</dbReference>
<dbReference type="FunFam" id="3.40.640.10:FF:000090">
    <property type="entry name" value="Pyridoxal phosphate-dependent aminotransferase"/>
    <property type="match status" value="1"/>
</dbReference>
<evidence type="ECO:0000256" key="4">
    <source>
        <dbReference type="ARBA" id="ARBA00022679"/>
    </source>
</evidence>
<dbReference type="GO" id="GO:0030170">
    <property type="term" value="F:pyridoxal phosphate binding"/>
    <property type="evidence" value="ECO:0007669"/>
    <property type="project" value="TreeGrafter"/>
</dbReference>
<dbReference type="PIRSF" id="PIRSF000390">
    <property type="entry name" value="PLP_StrS"/>
    <property type="match status" value="1"/>
</dbReference>
<sequence length="385" mass="43573">MFDELIVYIRKVMDQEAGPVPLHEPIFSENEKKYLLDCIDSTFVSSVGRYVDRFEDMTAEYSKAKYAIATVNGTAALHVSLLLSGVQKDDEVITQALTFVATANAISYTGAKPVFIDVDQGALGLSPESLSRFLSEKTRQKNNCCVNKSTGKRIKACVPTHTFGHPCRIDEIKDICDAYHIVLIEDASESLGSFYKDRHTGTFGTFGVFSFNGNKIVTTGGGGMIVTDDKSLAQKAKHITTTAKRPHKWEYVHDQIAYNYRLPNLNAALGCAQMERLPGFLENKRRLAKKYENFFSDKKIEFIKEPEDAKSNYWLNAIVLENIAERDRFLEATNEKKIMTRPAWRLLNRLEMYKECQTDNLANSKFLEDRMVNLPSSVILNDKKD</sequence>
<dbReference type="EMBL" id="CAACVI010000034">
    <property type="protein sequence ID" value="VEN74495.1"/>
    <property type="molecule type" value="Genomic_DNA"/>
</dbReference>
<dbReference type="InterPro" id="IPR015421">
    <property type="entry name" value="PyrdxlP-dep_Trfase_major"/>
</dbReference>
<dbReference type="CDD" id="cd00616">
    <property type="entry name" value="AHBA_syn"/>
    <property type="match status" value="1"/>
</dbReference>
<evidence type="ECO:0000256" key="1">
    <source>
        <dbReference type="ARBA" id="ARBA00001933"/>
    </source>
</evidence>
<dbReference type="EC" id="2.6.1.102" evidence="8"/>
<comment type="catalytic activity">
    <reaction evidence="7">
        <text>GDP-alpha-D-perosamine + 2-oxoglutarate = GDP-4-dehydro-alpha-D-rhamnose + L-glutamate</text>
        <dbReference type="Rhea" id="RHEA:36779"/>
        <dbReference type="ChEBI" id="CHEBI:16810"/>
        <dbReference type="ChEBI" id="CHEBI:29985"/>
        <dbReference type="ChEBI" id="CHEBI:57964"/>
        <dbReference type="ChEBI" id="CHEBI:73996"/>
        <dbReference type="EC" id="2.6.1.102"/>
    </reaction>
</comment>
<dbReference type="PANTHER" id="PTHR30244">
    <property type="entry name" value="TRANSAMINASE"/>
    <property type="match status" value="1"/>
</dbReference>
<dbReference type="SUPFAM" id="SSF53383">
    <property type="entry name" value="PLP-dependent transferases"/>
    <property type="match status" value="1"/>
</dbReference>
<evidence type="ECO:0000313" key="13">
    <source>
        <dbReference type="EMBL" id="VEN74495.1"/>
    </source>
</evidence>
<keyword evidence="3 13" id="KW-0032">Aminotransferase</keyword>
<proteinExistence type="inferred from homology"/>
<protein>
    <recommendedName>
        <fullName evidence="9">GDP-perosamine synthase</fullName>
        <ecNumber evidence="8">2.6.1.102</ecNumber>
    </recommendedName>
</protein>
<feature type="active site" description="Proton acceptor" evidence="10">
    <location>
        <position position="215"/>
    </location>
</feature>
<dbReference type="GO" id="GO:0102933">
    <property type="term" value="F:GDP-4-dehydro-6-deoxy-D-mannose-4-aminotransferase activity"/>
    <property type="evidence" value="ECO:0007669"/>
    <property type="project" value="UniProtKB-EC"/>
</dbReference>
<accession>A0A484HNJ1</accession>